<dbReference type="GO" id="GO:0000213">
    <property type="term" value="F:tRNA-intron lyase activity"/>
    <property type="evidence" value="ECO:0007669"/>
    <property type="project" value="UniProtKB-UniRule"/>
</dbReference>
<reference evidence="8 9" key="1">
    <citation type="submission" date="2016-06" db="EMBL/GenBank/DDBJ databases">
        <title>Evolution of pathogenesis and genome organization in the Tremellales.</title>
        <authorList>
            <person name="Cuomo C."/>
            <person name="Litvintseva A."/>
            <person name="Heitman J."/>
            <person name="Chen Y."/>
            <person name="Sun S."/>
            <person name="Springer D."/>
            <person name="Dromer F."/>
            <person name="Young S."/>
            <person name="Zeng Q."/>
            <person name="Chapman S."/>
            <person name="Gujja S."/>
            <person name="Saif S."/>
            <person name="Birren B."/>
        </authorList>
    </citation>
    <scope>NUCLEOTIDE SEQUENCE [LARGE SCALE GENOMIC DNA]</scope>
    <source>
        <strain evidence="8 9">ATCC 28783</strain>
    </source>
</reference>
<sequence>MSLQGTPVRQQTSSAPAIVPRQMLGGKSASNQKKYGTPLPVLLPSSPLLSPSRNTFLGSYIPSLLSRERIEIPQCVGVYDATTRSVWVTRRDHIDILFRRGFFGKGTLSRSEPTWRERRLGDLKSGDGLTAEQVREKRRIERKQFKIDRAAAMLSAAKAAEAVLTSGQTPSLEAKSEDGSSGGVDLTTLTPQTFLVRPTRPDTNRNRGRKAFKRTPKPPLPADAPQPTPSSLAPIRPGVEIVDLGPDEQQDEEDEEDLAEELVEDMEHLQLALEEAWFLASALGVLKIYDPLTNTYPPPSAILPLFLTPFSPGLHPVVPLPVRPDDPFLVSYVAYHHFRSLGWVVKPGIKFACDWLLYRRGPAFSHSAFSCVVIPVYSDLEEQAESPYGKEDWYVERCSWKWMNTIMRVNSLVQKTVILVYVTIPSTSAFPPATQLSGGGLDWRKINMSGILSRYTVREAALTRFSPARRRD</sequence>
<accession>A0A4Q1BWJ3</accession>
<comment type="similarity">
    <text evidence="1 4">Belongs to the tRNA-intron endonuclease family.</text>
</comment>
<keyword evidence="3 4" id="KW-0456">Lyase</keyword>
<evidence type="ECO:0000256" key="1">
    <source>
        <dbReference type="ARBA" id="ARBA00008078"/>
    </source>
</evidence>
<evidence type="ECO:0000313" key="8">
    <source>
        <dbReference type="EMBL" id="RXK42545.1"/>
    </source>
</evidence>
<comment type="caution">
    <text evidence="8">The sequence shown here is derived from an EMBL/GenBank/DDBJ whole genome shotgun (WGS) entry which is preliminary data.</text>
</comment>
<dbReference type="Gene3D" id="3.40.1350.10">
    <property type="match status" value="1"/>
</dbReference>
<feature type="domain" description="tRNA intron endonuclease catalytic" evidence="7">
    <location>
        <begin position="328"/>
        <end position="422"/>
    </location>
</feature>
<protein>
    <recommendedName>
        <fullName evidence="4">tRNA-splicing endonuclease subunit Sen2</fullName>
        <ecNumber evidence="4">4.6.1.16</ecNumber>
    </recommendedName>
</protein>
<dbReference type="OrthoDB" id="10249562at2759"/>
<dbReference type="InterPro" id="IPR011856">
    <property type="entry name" value="tRNA_endonuc-like_dom_sf"/>
</dbReference>
<dbReference type="STRING" id="5217.A0A4Q1BWJ3"/>
<dbReference type="InterPro" id="IPR006677">
    <property type="entry name" value="tRNA_intron_Endonuc_cat-like"/>
</dbReference>
<keyword evidence="8" id="KW-0378">Hydrolase</keyword>
<dbReference type="PANTHER" id="PTHR21227">
    <property type="entry name" value="TRNA-SPLICING ENDONUCLEASE SUBUNIT SEN2"/>
    <property type="match status" value="1"/>
</dbReference>
<proteinExistence type="inferred from homology"/>
<dbReference type="InParanoid" id="A0A4Q1BWJ3"/>
<feature type="compositionally biased region" description="Basic residues" evidence="6">
    <location>
        <begin position="206"/>
        <end position="216"/>
    </location>
</feature>
<keyword evidence="9" id="KW-1185">Reference proteome</keyword>
<dbReference type="GO" id="GO:0005737">
    <property type="term" value="C:cytoplasm"/>
    <property type="evidence" value="ECO:0007669"/>
    <property type="project" value="TreeGrafter"/>
</dbReference>
<dbReference type="PANTHER" id="PTHR21227:SF0">
    <property type="entry name" value="TRNA-SPLICING ENDONUCLEASE SUBUNIT SEN2"/>
    <property type="match status" value="1"/>
</dbReference>
<feature type="active site" evidence="5">
    <location>
        <position position="366"/>
    </location>
</feature>
<dbReference type="VEuPathDB" id="FungiDB:TREMEDRAFT_25866"/>
<dbReference type="GO" id="GO:0003676">
    <property type="term" value="F:nucleic acid binding"/>
    <property type="evidence" value="ECO:0007669"/>
    <property type="project" value="InterPro"/>
</dbReference>
<dbReference type="InterPro" id="IPR016589">
    <property type="entry name" value="tRNA_splic_SEN2"/>
</dbReference>
<evidence type="ECO:0000259" key="7">
    <source>
        <dbReference type="Pfam" id="PF01974"/>
    </source>
</evidence>
<feature type="compositionally biased region" description="Polar residues" evidence="6">
    <location>
        <begin position="1"/>
        <end position="15"/>
    </location>
</feature>
<dbReference type="GO" id="GO:0000214">
    <property type="term" value="C:tRNA-intron endonuclease complex"/>
    <property type="evidence" value="ECO:0007669"/>
    <property type="project" value="UniProtKB-UniRule"/>
</dbReference>
<evidence type="ECO:0000313" key="9">
    <source>
        <dbReference type="Proteomes" id="UP000289152"/>
    </source>
</evidence>
<dbReference type="FunCoup" id="A0A4Q1BWJ3">
    <property type="interactions" value="18"/>
</dbReference>
<feature type="active site" evidence="5">
    <location>
        <position position="415"/>
    </location>
</feature>
<dbReference type="AlphaFoldDB" id="A0A4Q1BWJ3"/>
<comment type="function">
    <text evidence="4">Constitutes one of the two catalytic subunit of the tRNA-splicing endonuclease complex, a complex responsible for identification and cleavage of the splice sites in pre-tRNA. It cleaves pre-tRNA at the 5'- and 3'-splice sites to release the intron. The products are an intron and two tRNA half-molecules bearing 2',3'-cyclic phosphate and 5'-OH termini. There are no conserved sequences at the splice sites, but the intron is invariably located at the same site in the gene, placing the splice sites an invariant distance from the constant structural features of the tRNA body.</text>
</comment>
<keyword evidence="8" id="KW-0540">Nuclease</keyword>
<dbReference type="EC" id="4.6.1.16" evidence="4"/>
<evidence type="ECO:0000256" key="6">
    <source>
        <dbReference type="SAM" id="MobiDB-lite"/>
    </source>
</evidence>
<keyword evidence="8" id="KW-0255">Endonuclease</keyword>
<dbReference type="Proteomes" id="UP000289152">
    <property type="component" value="Unassembled WGS sequence"/>
</dbReference>
<evidence type="ECO:0000256" key="2">
    <source>
        <dbReference type="ARBA" id="ARBA00022694"/>
    </source>
</evidence>
<feature type="region of interest" description="Disordered" evidence="6">
    <location>
        <begin position="164"/>
        <end position="236"/>
    </location>
</feature>
<evidence type="ECO:0000256" key="3">
    <source>
        <dbReference type="ARBA" id="ARBA00023239"/>
    </source>
</evidence>
<dbReference type="Pfam" id="PF01974">
    <property type="entry name" value="tRNA_int_endo"/>
    <property type="match status" value="1"/>
</dbReference>
<dbReference type="InterPro" id="IPR036167">
    <property type="entry name" value="tRNA_intron_Endo_cat-like_sf"/>
</dbReference>
<name>A0A4Q1BWJ3_TREME</name>
<dbReference type="CDD" id="cd22363">
    <property type="entry name" value="tRNA-intron_lyase_C"/>
    <property type="match status" value="1"/>
</dbReference>
<dbReference type="GO" id="GO:0000379">
    <property type="term" value="P:tRNA-type intron splice site recognition and cleavage"/>
    <property type="evidence" value="ECO:0007669"/>
    <property type="project" value="TreeGrafter"/>
</dbReference>
<evidence type="ECO:0000256" key="4">
    <source>
        <dbReference type="PIRNR" id="PIRNR011789"/>
    </source>
</evidence>
<dbReference type="SUPFAM" id="SSF53032">
    <property type="entry name" value="tRNA-intron endonuclease catalytic domain-like"/>
    <property type="match status" value="1"/>
</dbReference>
<dbReference type="EMBL" id="SDIL01000001">
    <property type="protein sequence ID" value="RXK42545.1"/>
    <property type="molecule type" value="Genomic_DNA"/>
</dbReference>
<evidence type="ECO:0000256" key="5">
    <source>
        <dbReference type="PIRSR" id="PIRSR011789-1"/>
    </source>
</evidence>
<dbReference type="FunFam" id="3.40.1350.10:FF:000007">
    <property type="entry name" value="tRNA-splicing endonuclease subunit Sen2"/>
    <property type="match status" value="1"/>
</dbReference>
<feature type="region of interest" description="Disordered" evidence="6">
    <location>
        <begin position="1"/>
        <end position="32"/>
    </location>
</feature>
<feature type="active site" evidence="5">
    <location>
        <position position="358"/>
    </location>
</feature>
<gene>
    <name evidence="8" type="ORF">M231_00099</name>
</gene>
<dbReference type="InterPro" id="IPR006676">
    <property type="entry name" value="tRNA_splic"/>
</dbReference>
<organism evidence="8 9">
    <name type="scientific">Tremella mesenterica</name>
    <name type="common">Jelly fungus</name>
    <dbReference type="NCBI Taxonomy" id="5217"/>
    <lineage>
        <taxon>Eukaryota</taxon>
        <taxon>Fungi</taxon>
        <taxon>Dikarya</taxon>
        <taxon>Basidiomycota</taxon>
        <taxon>Agaricomycotina</taxon>
        <taxon>Tremellomycetes</taxon>
        <taxon>Tremellales</taxon>
        <taxon>Tremellaceae</taxon>
        <taxon>Tremella</taxon>
    </lineage>
</organism>
<dbReference type="PIRSF" id="PIRSF011789">
    <property type="entry name" value="tRNA_splic_SEN2"/>
    <property type="match status" value="1"/>
</dbReference>
<keyword evidence="2 4" id="KW-0819">tRNA processing</keyword>
<feature type="compositionally biased region" description="Pro residues" evidence="6">
    <location>
        <begin position="217"/>
        <end position="228"/>
    </location>
</feature>